<evidence type="ECO:0000313" key="1">
    <source>
        <dbReference type="EMBL" id="KAH0751188.1"/>
    </source>
</evidence>
<comment type="caution">
    <text evidence="1">The sequence shown here is derived from an EMBL/GenBank/DDBJ whole genome shotgun (WGS) entry which is preliminary data.</text>
</comment>
<reference evidence="1 2" key="1">
    <citation type="journal article" date="2021" name="bioRxiv">
        <title>Chromosome-scale and haplotype-resolved genome assembly of a tetraploid potato cultivar.</title>
        <authorList>
            <person name="Sun H."/>
            <person name="Jiao W.-B."/>
            <person name="Krause K."/>
            <person name="Campoy J.A."/>
            <person name="Goel M."/>
            <person name="Folz-Donahue K."/>
            <person name="Kukat C."/>
            <person name="Huettel B."/>
            <person name="Schneeberger K."/>
        </authorList>
    </citation>
    <scope>NUCLEOTIDE SEQUENCE [LARGE SCALE GENOMIC DNA]</scope>
    <source>
        <strain evidence="1">SolTubOtavaFocal</strain>
        <tissue evidence="1">Leaves</tissue>
    </source>
</reference>
<organism evidence="1 2">
    <name type="scientific">Solanum tuberosum</name>
    <name type="common">Potato</name>
    <dbReference type="NCBI Taxonomy" id="4113"/>
    <lineage>
        <taxon>Eukaryota</taxon>
        <taxon>Viridiplantae</taxon>
        <taxon>Streptophyta</taxon>
        <taxon>Embryophyta</taxon>
        <taxon>Tracheophyta</taxon>
        <taxon>Spermatophyta</taxon>
        <taxon>Magnoliopsida</taxon>
        <taxon>eudicotyledons</taxon>
        <taxon>Gunneridae</taxon>
        <taxon>Pentapetalae</taxon>
        <taxon>asterids</taxon>
        <taxon>lamiids</taxon>
        <taxon>Solanales</taxon>
        <taxon>Solanaceae</taxon>
        <taxon>Solanoideae</taxon>
        <taxon>Solaneae</taxon>
        <taxon>Solanum</taxon>
    </lineage>
</organism>
<name>A0ABQ7UNK2_SOLTU</name>
<protein>
    <submittedName>
        <fullName evidence="1">Uncharacterized protein</fullName>
    </submittedName>
</protein>
<dbReference type="EMBL" id="JAIVGD010000019">
    <property type="protein sequence ID" value="KAH0751188.1"/>
    <property type="molecule type" value="Genomic_DNA"/>
</dbReference>
<sequence>MNGDAGIAVFAGDNLFLLHGHGGRELGGLLWFIPSAPIFLKSKIHLLQNSLQGWKLREGGFLEGYMVWEMSLKQTFPELYNLCQYQVLLWQTYGQGKGGTSFLEGTSMTGNKHYSSF</sequence>
<proteinExistence type="predicted"/>
<dbReference type="Proteomes" id="UP000826656">
    <property type="component" value="Unassembled WGS sequence"/>
</dbReference>
<evidence type="ECO:0000313" key="2">
    <source>
        <dbReference type="Proteomes" id="UP000826656"/>
    </source>
</evidence>
<keyword evidence="2" id="KW-1185">Reference proteome</keyword>
<gene>
    <name evidence="1" type="ORF">KY290_030420</name>
</gene>
<accession>A0ABQ7UNK2</accession>